<evidence type="ECO:0000313" key="3">
    <source>
        <dbReference type="Proteomes" id="UP000249341"/>
    </source>
</evidence>
<name>A0A327ZL39_9ACTN</name>
<evidence type="ECO:0000256" key="1">
    <source>
        <dbReference type="SAM" id="MobiDB-lite"/>
    </source>
</evidence>
<dbReference type="Proteomes" id="UP000249341">
    <property type="component" value="Unassembled WGS sequence"/>
</dbReference>
<dbReference type="EMBL" id="QLMJ01000001">
    <property type="protein sequence ID" value="RAK43130.1"/>
    <property type="molecule type" value="Genomic_DNA"/>
</dbReference>
<dbReference type="AlphaFoldDB" id="A0A327ZL39"/>
<dbReference type="RefSeq" id="WP_111646931.1">
    <property type="nucleotide sequence ID" value="NZ_JACHWI010000001.1"/>
</dbReference>
<comment type="caution">
    <text evidence="2">The sequence shown here is derived from an EMBL/GenBank/DDBJ whole genome shotgun (WGS) entry which is preliminary data.</text>
</comment>
<evidence type="ECO:0000313" key="2">
    <source>
        <dbReference type="EMBL" id="RAK43130.1"/>
    </source>
</evidence>
<reference evidence="2 3" key="1">
    <citation type="submission" date="2018-06" db="EMBL/GenBank/DDBJ databases">
        <title>Genomic Encyclopedia of Type Strains, Phase III (KMG-III): the genomes of soil and plant-associated and newly described type strains.</title>
        <authorList>
            <person name="Whitman W."/>
        </authorList>
    </citation>
    <scope>NUCLEOTIDE SEQUENCE [LARGE SCALE GENOMIC DNA]</scope>
    <source>
        <strain evidence="2 3">CGMCC 4.7090</strain>
    </source>
</reference>
<feature type="region of interest" description="Disordered" evidence="1">
    <location>
        <begin position="106"/>
        <end position="161"/>
    </location>
</feature>
<protein>
    <submittedName>
        <fullName evidence="2">Uncharacterized protein</fullName>
    </submittedName>
</protein>
<accession>A0A327ZL39</accession>
<proteinExistence type="predicted"/>
<keyword evidence="3" id="KW-1185">Reference proteome</keyword>
<dbReference type="OrthoDB" id="3829170at2"/>
<sequence length="161" mass="18029">MDALLGSLTENELALVRETEPDRIAGLDEDALIDLHNRVRRARTKYVKAYRRRAATRVEEAGGRGKAHAQNARRRYKAEIFEGLLAAVSRQLSLVAQASAEAYEVERLKADPPPAAPKRQKAQKPAPQLIDRRPNSPDLRKRAASTRASGKRRQARKDSRS</sequence>
<feature type="compositionally biased region" description="Basic and acidic residues" evidence="1">
    <location>
        <begin position="130"/>
        <end position="141"/>
    </location>
</feature>
<gene>
    <name evidence="2" type="ORF">B0I29_101260</name>
</gene>
<organism evidence="2 3">
    <name type="scientific">Actinoplanes lutulentus</name>
    <dbReference type="NCBI Taxonomy" id="1287878"/>
    <lineage>
        <taxon>Bacteria</taxon>
        <taxon>Bacillati</taxon>
        <taxon>Actinomycetota</taxon>
        <taxon>Actinomycetes</taxon>
        <taxon>Micromonosporales</taxon>
        <taxon>Micromonosporaceae</taxon>
        <taxon>Actinoplanes</taxon>
    </lineage>
</organism>